<dbReference type="EMBL" id="BAAABW010000001">
    <property type="protein sequence ID" value="GAA0329229.1"/>
    <property type="molecule type" value="Genomic_DNA"/>
</dbReference>
<organism evidence="2 3">
    <name type="scientific">Streptomyces blastmyceticus</name>
    <dbReference type="NCBI Taxonomy" id="68180"/>
    <lineage>
        <taxon>Bacteria</taxon>
        <taxon>Bacillati</taxon>
        <taxon>Actinomycetota</taxon>
        <taxon>Actinomycetes</taxon>
        <taxon>Kitasatosporales</taxon>
        <taxon>Streptomycetaceae</taxon>
        <taxon>Streptomyces</taxon>
    </lineage>
</organism>
<proteinExistence type="predicted"/>
<protein>
    <submittedName>
        <fullName evidence="2">Uncharacterized protein</fullName>
    </submittedName>
</protein>
<evidence type="ECO:0000313" key="3">
    <source>
        <dbReference type="Proteomes" id="UP001500063"/>
    </source>
</evidence>
<comment type="caution">
    <text evidence="2">The sequence shown here is derived from an EMBL/GenBank/DDBJ whole genome shotgun (WGS) entry which is preliminary data.</text>
</comment>
<keyword evidence="3" id="KW-1185">Reference proteome</keyword>
<accession>A0ABN0W8S6</accession>
<sequence length="65" mass="7089">MTEGEILPNPAPPRNRGSAPDPGPQTPDGLSSLATVRETQPVRRLRTPAERVSSHRAAVVRRPRQ</sequence>
<reference evidence="2 3" key="1">
    <citation type="journal article" date="2019" name="Int. J. Syst. Evol. Microbiol.">
        <title>The Global Catalogue of Microorganisms (GCM) 10K type strain sequencing project: providing services to taxonomists for standard genome sequencing and annotation.</title>
        <authorList>
            <consortium name="The Broad Institute Genomics Platform"/>
            <consortium name="The Broad Institute Genome Sequencing Center for Infectious Disease"/>
            <person name="Wu L."/>
            <person name="Ma J."/>
        </authorList>
    </citation>
    <scope>NUCLEOTIDE SEQUENCE [LARGE SCALE GENOMIC DNA]</scope>
    <source>
        <strain evidence="2 3">JCM 4565</strain>
    </source>
</reference>
<name>A0ABN0W8S6_9ACTN</name>
<evidence type="ECO:0000256" key="1">
    <source>
        <dbReference type="SAM" id="MobiDB-lite"/>
    </source>
</evidence>
<evidence type="ECO:0000313" key="2">
    <source>
        <dbReference type="EMBL" id="GAA0329229.1"/>
    </source>
</evidence>
<feature type="region of interest" description="Disordered" evidence="1">
    <location>
        <begin position="1"/>
        <end position="65"/>
    </location>
</feature>
<dbReference type="Proteomes" id="UP001500063">
    <property type="component" value="Unassembled WGS sequence"/>
</dbReference>
<feature type="compositionally biased region" description="Polar residues" evidence="1">
    <location>
        <begin position="28"/>
        <end position="38"/>
    </location>
</feature>
<gene>
    <name evidence="2" type="ORF">GCM10010319_01610</name>
</gene>